<dbReference type="GO" id="GO:0046872">
    <property type="term" value="F:metal ion binding"/>
    <property type="evidence" value="ECO:0007669"/>
    <property type="project" value="UniProtKB-KW"/>
</dbReference>
<feature type="domain" description="Carbohydrate kinase PfkB" evidence="2">
    <location>
        <begin position="65"/>
        <end position="334"/>
    </location>
</feature>
<protein>
    <submittedName>
        <fullName evidence="3">Sugar or nucleoside kinase, ribokinase family</fullName>
    </submittedName>
</protein>
<dbReference type="Gene3D" id="3.40.1190.20">
    <property type="match status" value="1"/>
</dbReference>
<dbReference type="GO" id="GO:0004730">
    <property type="term" value="F:pseudouridylate synthase activity"/>
    <property type="evidence" value="ECO:0007669"/>
    <property type="project" value="TreeGrafter"/>
</dbReference>
<dbReference type="Pfam" id="PF00294">
    <property type="entry name" value="PfkB"/>
    <property type="match status" value="1"/>
</dbReference>
<dbReference type="InterPro" id="IPR029056">
    <property type="entry name" value="Ribokinase-like"/>
</dbReference>
<dbReference type="SUPFAM" id="SSF53613">
    <property type="entry name" value="Ribokinase-like"/>
    <property type="match status" value="1"/>
</dbReference>
<name>A0A1I3ANS3_9LACT</name>
<dbReference type="InterPro" id="IPR036390">
    <property type="entry name" value="WH_DNA-bd_sf"/>
</dbReference>
<keyword evidence="3" id="KW-0808">Transferase</keyword>
<evidence type="ECO:0000313" key="4">
    <source>
        <dbReference type="Proteomes" id="UP000198668"/>
    </source>
</evidence>
<keyword evidence="3" id="KW-0418">Kinase</keyword>
<accession>A0A1I3ANS3</accession>
<sequence>MDLNKNEAAVLKWVKEDPYISQKELAKKLELSRPAIANIISRLVGKGYLLGRAYIVNHTSPTICIGGADIDKIYQLKRSFQKGTTNQIEVTQEIGGVARNIAENLGRLEREVELFSVVGDDMKWQQIEQASSPFMETTHVMKVPEQATGTSIEMKNERGQADAKLAEDKIYEQMSVSWLTKQVHLLRRARHIIADLNCPKEVIEYLQIVAQQSGVPLVVVTVSIHKMQHLPHDLTGIHLFALSNDAETDTQCDIQNEQDLQQAADYYLKKGAESVLISKDYKTVVMGAAGGTSRIFTFKEIDKPILSFGGVKEAFYAGLLHACIEDLPIIERLKMGYTNAFYTAHTEKNVRTDLSKAQLEKECSEMKDFVYTMQMIELRTADDPDQKTIALSSF</sequence>
<keyword evidence="4" id="KW-1185">Reference proteome</keyword>
<evidence type="ECO:0000313" key="3">
    <source>
        <dbReference type="EMBL" id="SFH51788.1"/>
    </source>
</evidence>
<evidence type="ECO:0000256" key="1">
    <source>
        <dbReference type="ARBA" id="ARBA00022723"/>
    </source>
</evidence>
<gene>
    <name evidence="3" type="ORF">SAMN04489868_10191</name>
</gene>
<dbReference type="RefSeq" id="WP_177186133.1">
    <property type="nucleotide sequence ID" value="NZ_FOQE01000001.1"/>
</dbReference>
<proteinExistence type="predicted"/>
<dbReference type="Pfam" id="PF13412">
    <property type="entry name" value="HTH_24"/>
    <property type="match status" value="1"/>
</dbReference>
<dbReference type="InterPro" id="IPR036388">
    <property type="entry name" value="WH-like_DNA-bd_sf"/>
</dbReference>
<dbReference type="GO" id="GO:0016798">
    <property type="term" value="F:hydrolase activity, acting on glycosyl bonds"/>
    <property type="evidence" value="ECO:0007669"/>
    <property type="project" value="TreeGrafter"/>
</dbReference>
<dbReference type="GO" id="GO:0016301">
    <property type="term" value="F:kinase activity"/>
    <property type="evidence" value="ECO:0007669"/>
    <property type="project" value="UniProtKB-KW"/>
</dbReference>
<dbReference type="InterPro" id="IPR011611">
    <property type="entry name" value="PfkB_dom"/>
</dbReference>
<keyword evidence="1" id="KW-0479">Metal-binding</keyword>
<dbReference type="EMBL" id="FOQE01000001">
    <property type="protein sequence ID" value="SFH51788.1"/>
    <property type="molecule type" value="Genomic_DNA"/>
</dbReference>
<organism evidence="3 4">
    <name type="scientific">Pisciglobus halotolerans</name>
    <dbReference type="NCBI Taxonomy" id="745365"/>
    <lineage>
        <taxon>Bacteria</taxon>
        <taxon>Bacillati</taxon>
        <taxon>Bacillota</taxon>
        <taxon>Bacilli</taxon>
        <taxon>Lactobacillales</taxon>
        <taxon>Carnobacteriaceae</taxon>
    </lineage>
</organism>
<dbReference type="Proteomes" id="UP000198668">
    <property type="component" value="Unassembled WGS sequence"/>
</dbReference>
<evidence type="ECO:0000259" key="2">
    <source>
        <dbReference type="Pfam" id="PF00294"/>
    </source>
</evidence>
<dbReference type="Gene3D" id="1.10.10.10">
    <property type="entry name" value="Winged helix-like DNA-binding domain superfamily/Winged helix DNA-binding domain"/>
    <property type="match status" value="1"/>
</dbReference>
<reference evidence="3 4" key="1">
    <citation type="submission" date="2016-10" db="EMBL/GenBank/DDBJ databases">
        <authorList>
            <person name="de Groot N.N."/>
        </authorList>
    </citation>
    <scope>NUCLEOTIDE SEQUENCE [LARGE SCALE GENOMIC DNA]</scope>
    <source>
        <strain evidence="3 4">DSM 27630</strain>
    </source>
</reference>
<dbReference type="GO" id="GO:0005737">
    <property type="term" value="C:cytoplasm"/>
    <property type="evidence" value="ECO:0007669"/>
    <property type="project" value="TreeGrafter"/>
</dbReference>
<dbReference type="PANTHER" id="PTHR42909:SF1">
    <property type="entry name" value="CARBOHYDRATE KINASE PFKB DOMAIN-CONTAINING PROTEIN"/>
    <property type="match status" value="1"/>
</dbReference>
<dbReference type="SUPFAM" id="SSF46785">
    <property type="entry name" value="Winged helix' DNA-binding domain"/>
    <property type="match status" value="1"/>
</dbReference>
<dbReference type="PANTHER" id="PTHR42909">
    <property type="entry name" value="ZGC:136858"/>
    <property type="match status" value="1"/>
</dbReference>
<dbReference type="AlphaFoldDB" id="A0A1I3ANS3"/>